<evidence type="ECO:0000313" key="2">
    <source>
        <dbReference type="Proteomes" id="UP000229342"/>
    </source>
</evidence>
<protein>
    <submittedName>
        <fullName evidence="1">Uncharacterized protein</fullName>
    </submittedName>
</protein>
<reference evidence="1 2" key="1">
    <citation type="submission" date="2017-09" db="EMBL/GenBank/DDBJ databases">
        <title>Depth-based differentiation of microbial function through sediment-hosted aquifers and enrichment of novel symbionts in the deep terrestrial subsurface.</title>
        <authorList>
            <person name="Probst A.J."/>
            <person name="Ladd B."/>
            <person name="Jarett J.K."/>
            <person name="Geller-Mcgrath D.E."/>
            <person name="Sieber C.M."/>
            <person name="Emerson J.B."/>
            <person name="Anantharaman K."/>
            <person name="Thomas B.C."/>
            <person name="Malmstrom R."/>
            <person name="Stieglmeier M."/>
            <person name="Klingl A."/>
            <person name="Woyke T."/>
            <person name="Ryan C.M."/>
            <person name="Banfield J.F."/>
        </authorList>
    </citation>
    <scope>NUCLEOTIDE SEQUENCE [LARGE SCALE GENOMIC DNA]</scope>
    <source>
        <strain evidence="1">CG11_big_fil_rev_8_21_14_0_20_46_11</strain>
    </source>
</reference>
<sequence length="249" mass="27316">MSKTNLQNRRTVLRLSGALSTNWAMLGKKVLEKGGMPEDLGILGEPENPATIKMVNNLAIELVALGNQSRASRSKTQSPAAPSMMFKPVLTPKYLFVLPKNGADAPTLLSAMEGTYPVSPHARGMMGQTQHFIIGPSETALVGVFSSEQLDVVDWAETYFFGPKGWEHVKKFNLAKCLPDDGPYVRIAHPEQELGESFRVGCDPISFDGYSDVWCVGHNQSLGRYLLGWDLHPSHRLVAGDLIALRLAR</sequence>
<dbReference type="EMBL" id="PCVG01000037">
    <property type="protein sequence ID" value="PIQ68641.1"/>
    <property type="molecule type" value="Genomic_DNA"/>
</dbReference>
<evidence type="ECO:0000313" key="1">
    <source>
        <dbReference type="EMBL" id="PIQ68641.1"/>
    </source>
</evidence>
<comment type="caution">
    <text evidence="1">The sequence shown here is derived from an EMBL/GenBank/DDBJ whole genome shotgun (WGS) entry which is preliminary data.</text>
</comment>
<dbReference type="Proteomes" id="UP000229342">
    <property type="component" value="Unassembled WGS sequence"/>
</dbReference>
<dbReference type="AlphaFoldDB" id="A0A2H0KBL0"/>
<gene>
    <name evidence="1" type="ORF">COV91_03045</name>
</gene>
<name>A0A2H0KBL0_9BACT</name>
<proteinExistence type="predicted"/>
<accession>A0A2H0KBL0</accession>
<organism evidence="1 2">
    <name type="scientific">Candidatus Taylorbacteria bacterium CG11_big_fil_rev_8_21_14_0_20_46_11</name>
    <dbReference type="NCBI Taxonomy" id="1975025"/>
    <lineage>
        <taxon>Bacteria</taxon>
        <taxon>Candidatus Tayloriibacteriota</taxon>
    </lineage>
</organism>